<evidence type="ECO:0000313" key="7">
    <source>
        <dbReference type="EMBL" id="SFA51258.1"/>
    </source>
</evidence>
<gene>
    <name evidence="7" type="ORF">SAMN05192569_102931</name>
</gene>
<dbReference type="InterPro" id="IPR000209">
    <property type="entry name" value="Peptidase_S8/S53_dom"/>
</dbReference>
<dbReference type="Gene3D" id="3.40.50.200">
    <property type="entry name" value="Peptidase S8/S53 domain"/>
    <property type="match status" value="1"/>
</dbReference>
<evidence type="ECO:0000259" key="6">
    <source>
        <dbReference type="Pfam" id="PF00082"/>
    </source>
</evidence>
<reference evidence="8" key="1">
    <citation type="submission" date="2016-10" db="EMBL/GenBank/DDBJ databases">
        <authorList>
            <person name="Varghese N."/>
            <person name="Submissions S."/>
        </authorList>
    </citation>
    <scope>NUCLEOTIDE SEQUENCE [LARGE SCALE GENOMIC DNA]</scope>
    <source>
        <strain evidence="8">M1</strain>
    </source>
</reference>
<name>A0A1I0THH7_9BACL</name>
<dbReference type="PROSITE" id="PS00136">
    <property type="entry name" value="SUBTILASE_ASP"/>
    <property type="match status" value="1"/>
</dbReference>
<evidence type="ECO:0000256" key="2">
    <source>
        <dbReference type="ARBA" id="ARBA00022670"/>
    </source>
</evidence>
<dbReference type="Proteomes" id="UP000198650">
    <property type="component" value="Unassembled WGS sequence"/>
</dbReference>
<organism evidence="7 8">
    <name type="scientific">Parageobacillus thermantarcticus</name>
    <dbReference type="NCBI Taxonomy" id="186116"/>
    <lineage>
        <taxon>Bacteria</taxon>
        <taxon>Bacillati</taxon>
        <taxon>Bacillota</taxon>
        <taxon>Bacilli</taxon>
        <taxon>Bacillales</taxon>
        <taxon>Anoxybacillaceae</taxon>
        <taxon>Parageobacillus</taxon>
    </lineage>
</organism>
<keyword evidence="3 5" id="KW-0378">Hydrolase</keyword>
<dbReference type="Pfam" id="PF00082">
    <property type="entry name" value="Peptidase_S8"/>
    <property type="match status" value="1"/>
</dbReference>
<feature type="domain" description="Peptidase S8/S53" evidence="6">
    <location>
        <begin position="40"/>
        <end position="261"/>
    </location>
</feature>
<keyword evidence="2 5" id="KW-0645">Protease</keyword>
<keyword evidence="4 5" id="KW-0720">Serine protease</keyword>
<dbReference type="InterPro" id="IPR036852">
    <property type="entry name" value="Peptidase_S8/S53_dom_sf"/>
</dbReference>
<keyword evidence="8" id="KW-1185">Reference proteome</keyword>
<dbReference type="InterPro" id="IPR050131">
    <property type="entry name" value="Peptidase_S8_subtilisin-like"/>
</dbReference>
<feature type="active site" description="Charge relay system" evidence="5">
    <location>
        <position position="228"/>
    </location>
</feature>
<dbReference type="AlphaFoldDB" id="A0A1I0THH7"/>
<dbReference type="GO" id="GO:0006508">
    <property type="term" value="P:proteolysis"/>
    <property type="evidence" value="ECO:0007669"/>
    <property type="project" value="UniProtKB-KW"/>
</dbReference>
<dbReference type="GO" id="GO:0004252">
    <property type="term" value="F:serine-type endopeptidase activity"/>
    <property type="evidence" value="ECO:0007669"/>
    <property type="project" value="UniProtKB-UniRule"/>
</dbReference>
<dbReference type="PANTHER" id="PTHR43806:SF11">
    <property type="entry name" value="CEREVISIN-RELATED"/>
    <property type="match status" value="1"/>
</dbReference>
<evidence type="ECO:0000256" key="1">
    <source>
        <dbReference type="ARBA" id="ARBA00011073"/>
    </source>
</evidence>
<dbReference type="PROSITE" id="PS51892">
    <property type="entry name" value="SUBTILASE"/>
    <property type="match status" value="1"/>
</dbReference>
<evidence type="ECO:0000256" key="5">
    <source>
        <dbReference type="PROSITE-ProRule" id="PRU01240"/>
    </source>
</evidence>
<feature type="active site" description="Charge relay system" evidence="5">
    <location>
        <position position="47"/>
    </location>
</feature>
<feature type="active site" description="Charge relay system" evidence="5">
    <location>
        <position position="73"/>
    </location>
</feature>
<evidence type="ECO:0000256" key="3">
    <source>
        <dbReference type="ARBA" id="ARBA00022801"/>
    </source>
</evidence>
<comment type="similarity">
    <text evidence="1 5">Belongs to the peptidase S8 family.</text>
</comment>
<dbReference type="PANTHER" id="PTHR43806">
    <property type="entry name" value="PEPTIDASE S8"/>
    <property type="match status" value="1"/>
</dbReference>
<dbReference type="PRINTS" id="PR00723">
    <property type="entry name" value="SUBTILISIN"/>
</dbReference>
<evidence type="ECO:0000313" key="8">
    <source>
        <dbReference type="Proteomes" id="UP000198650"/>
    </source>
</evidence>
<dbReference type="SUPFAM" id="SSF52743">
    <property type="entry name" value="Subtilisin-like"/>
    <property type="match status" value="1"/>
</dbReference>
<accession>A0A1I0THH7</accession>
<dbReference type="InterPro" id="IPR023827">
    <property type="entry name" value="Peptidase_S8_Asp-AS"/>
</dbReference>
<dbReference type="InterPro" id="IPR015500">
    <property type="entry name" value="Peptidase_S8_subtilisin-rel"/>
</dbReference>
<proteinExistence type="inferred from homology"/>
<dbReference type="EMBL" id="FOJS01000029">
    <property type="protein sequence ID" value="SFA51258.1"/>
    <property type="molecule type" value="Genomic_DNA"/>
</dbReference>
<dbReference type="RefSeq" id="WP_167359637.1">
    <property type="nucleotide sequence ID" value="NZ_FOJS01000029.1"/>
</dbReference>
<sequence length="289" mass="32196">MFLQGSAKYNLINKKIQYNYNFYDLLNIKTNITNINSINQVKVGVIDTGFDLNNPSLTLIPVNKKNVNYRGKHGNAVSGIIGAKKTNFNDFSGIIPGFPLYIYDINSKNLNVYSLTKAIKRFIELKVDIINISLATPIYDENLYGVVKEATDKGIIIVASSGNSGDDTYYYPASFEIPGVISVGATNSSNDILSESTVNDRVDIWAPGENIFSIGEKFTDVERFTGTSFSTPIVTSLIIILKMKCPHYGLEDIENMLKKGASVYTGSWQNKTREIYLVNYEKTLNLCLK</sequence>
<dbReference type="STRING" id="186116.SAMN05192569_102931"/>
<evidence type="ECO:0000256" key="4">
    <source>
        <dbReference type="ARBA" id="ARBA00022825"/>
    </source>
</evidence>
<protein>
    <submittedName>
        <fullName evidence="7">Subtilisin</fullName>
    </submittedName>
</protein>